<dbReference type="EMBL" id="JABXYM010000001">
    <property type="protein sequence ID" value="MCR6096151.1"/>
    <property type="molecule type" value="Genomic_DNA"/>
</dbReference>
<dbReference type="GO" id="GO:0016747">
    <property type="term" value="F:acyltransferase activity, transferring groups other than amino-acyl groups"/>
    <property type="evidence" value="ECO:0007669"/>
    <property type="project" value="InterPro"/>
</dbReference>
<dbReference type="CDD" id="cd04301">
    <property type="entry name" value="NAT_SF"/>
    <property type="match status" value="1"/>
</dbReference>
<evidence type="ECO:0000313" key="2">
    <source>
        <dbReference type="EMBL" id="MCR6096151.1"/>
    </source>
</evidence>
<dbReference type="AlphaFoldDB" id="A0A9Q4FYA1"/>
<gene>
    <name evidence="2" type="ORF">HXA33_06280</name>
</gene>
<protein>
    <submittedName>
        <fullName evidence="2">GNAT family N-acetyltransferase</fullName>
    </submittedName>
</protein>
<accession>A0A9Q4FYA1</accession>
<proteinExistence type="predicted"/>
<feature type="domain" description="N-acetyltransferase" evidence="1">
    <location>
        <begin position="1"/>
        <end position="153"/>
    </location>
</feature>
<comment type="caution">
    <text evidence="2">The sequence shown here is derived from an EMBL/GenBank/DDBJ whole genome shotgun (WGS) entry which is preliminary data.</text>
</comment>
<dbReference type="InterPro" id="IPR016181">
    <property type="entry name" value="Acyl_CoA_acyltransferase"/>
</dbReference>
<reference evidence="2" key="1">
    <citation type="submission" date="2020-06" db="EMBL/GenBank/DDBJ databases">
        <title>Insight into the genomes of haloalkaliphilic bacilli from Kenyan soda lakes.</title>
        <authorList>
            <person name="Mwirichia R."/>
            <person name="Villamizar G.C."/>
            <person name="Poehlein A."/>
            <person name="Mugweru J."/>
            <person name="Kipnyargis A."/>
            <person name="Kiplimo D."/>
            <person name="Orwa P."/>
            <person name="Daniel R."/>
        </authorList>
    </citation>
    <scope>NUCLEOTIDE SEQUENCE</scope>
    <source>
        <strain evidence="2">B1096_S55</strain>
    </source>
</reference>
<name>A0A9Q4FYA1_SALAG</name>
<dbReference type="Proteomes" id="UP001057753">
    <property type="component" value="Unassembled WGS sequence"/>
</dbReference>
<dbReference type="Pfam" id="PF00583">
    <property type="entry name" value="Acetyltransf_1"/>
    <property type="match status" value="1"/>
</dbReference>
<dbReference type="RefSeq" id="WP_257820821.1">
    <property type="nucleotide sequence ID" value="NZ_JABXYM010000001.1"/>
</dbReference>
<dbReference type="PROSITE" id="PS51186">
    <property type="entry name" value="GNAT"/>
    <property type="match status" value="1"/>
</dbReference>
<evidence type="ECO:0000313" key="3">
    <source>
        <dbReference type="Proteomes" id="UP001057753"/>
    </source>
</evidence>
<sequence>MKVRQVKDAKLISQLNRPVQELHYTLYPEFFHKYNERDIYNVFNRLVESDHFIFFLLEEGEKAVGYAWIEIRDYPENPFIKGYKSLYVHQISIIEEKRHKGGGSLLMASIYRIAKEKDINIVELDYWVKNESAKNFYKKEQFETQRECVFKRL</sequence>
<evidence type="ECO:0000259" key="1">
    <source>
        <dbReference type="PROSITE" id="PS51186"/>
    </source>
</evidence>
<organism evidence="2 3">
    <name type="scientific">Salipaludibacillus agaradhaerens</name>
    <name type="common">Bacillus agaradhaerens</name>
    <dbReference type="NCBI Taxonomy" id="76935"/>
    <lineage>
        <taxon>Bacteria</taxon>
        <taxon>Bacillati</taxon>
        <taxon>Bacillota</taxon>
        <taxon>Bacilli</taxon>
        <taxon>Bacillales</taxon>
        <taxon>Bacillaceae</taxon>
    </lineage>
</organism>
<dbReference type="InterPro" id="IPR000182">
    <property type="entry name" value="GNAT_dom"/>
</dbReference>
<keyword evidence="3" id="KW-1185">Reference proteome</keyword>
<dbReference type="SUPFAM" id="SSF55729">
    <property type="entry name" value="Acyl-CoA N-acyltransferases (Nat)"/>
    <property type="match status" value="1"/>
</dbReference>
<dbReference type="Gene3D" id="3.40.630.30">
    <property type="match status" value="1"/>
</dbReference>